<comment type="caution">
    <text evidence="3">The sequence shown here is derived from an EMBL/GenBank/DDBJ whole genome shotgun (WGS) entry which is preliminary data.</text>
</comment>
<sequence length="312" mass="34905">MTAEFAVATTTAVLSLLCTVATAAASTNGDVNAHKYHIGQRHSIIEDIYWDARRAAEAQRKLHQPSEGPIKDGGLRRLYDLWTPDYNCPFWKERVGDSGEGGRWVCGVRTLFEDRPCVVYSIGSNGDSSFEEEMLRRASCQVHTFDPFIEEGVKEKIRRTPGIQFHDWGTSHETAQTDEGVQMKSIQDTMRDLQHDWIDVLKVDIEGKEWDVLLSLLQYSGPGIHATQLLIELHFPAASSEILIWDTLQALSQDNYRLFSVEPNVHSGAATEYAEFSFIKVSPDGHVCLPRNGADEGFGLPYGCLRQSDGQS</sequence>
<name>A0ABP1GIJ7_9CHLO</name>
<evidence type="ECO:0000259" key="2">
    <source>
        <dbReference type="Pfam" id="PF13383"/>
    </source>
</evidence>
<keyword evidence="1" id="KW-0732">Signal</keyword>
<dbReference type="Pfam" id="PF13383">
    <property type="entry name" value="Methyltransf_22"/>
    <property type="match status" value="1"/>
</dbReference>
<dbReference type="PANTHER" id="PTHR32026:SF10">
    <property type="entry name" value="METHYLTRANSFERASE-LIKE PROTEIN 24-RELATED"/>
    <property type="match status" value="1"/>
</dbReference>
<dbReference type="SUPFAM" id="SSF53335">
    <property type="entry name" value="S-adenosyl-L-methionine-dependent methyltransferases"/>
    <property type="match status" value="1"/>
</dbReference>
<dbReference type="EMBL" id="CAXHTA020000021">
    <property type="protein sequence ID" value="CAL5229543.1"/>
    <property type="molecule type" value="Genomic_DNA"/>
</dbReference>
<evidence type="ECO:0000256" key="1">
    <source>
        <dbReference type="SAM" id="SignalP"/>
    </source>
</evidence>
<feature type="chain" id="PRO_5045945318" evidence="1">
    <location>
        <begin position="26"/>
        <end position="312"/>
    </location>
</feature>
<dbReference type="InterPro" id="IPR026913">
    <property type="entry name" value="METTL24"/>
</dbReference>
<feature type="domain" description="Methyltransferase" evidence="2">
    <location>
        <begin position="51"/>
        <end position="280"/>
    </location>
</feature>
<proteinExistence type="predicted"/>
<gene>
    <name evidence="3" type="primary">g12890</name>
    <name evidence="3" type="ORF">VP750_LOCUS11449</name>
</gene>
<dbReference type="Proteomes" id="UP001497392">
    <property type="component" value="Unassembled WGS sequence"/>
</dbReference>
<organism evidence="3 4">
    <name type="scientific">Coccomyxa viridis</name>
    <dbReference type="NCBI Taxonomy" id="1274662"/>
    <lineage>
        <taxon>Eukaryota</taxon>
        <taxon>Viridiplantae</taxon>
        <taxon>Chlorophyta</taxon>
        <taxon>core chlorophytes</taxon>
        <taxon>Trebouxiophyceae</taxon>
        <taxon>Trebouxiophyceae incertae sedis</taxon>
        <taxon>Coccomyxaceae</taxon>
        <taxon>Coccomyxa</taxon>
    </lineage>
</organism>
<protein>
    <submittedName>
        <fullName evidence="3">G12890 protein</fullName>
    </submittedName>
</protein>
<accession>A0ABP1GIJ7</accession>
<evidence type="ECO:0000313" key="4">
    <source>
        <dbReference type="Proteomes" id="UP001497392"/>
    </source>
</evidence>
<dbReference type="InterPro" id="IPR025714">
    <property type="entry name" value="Methyltranfer_dom"/>
</dbReference>
<keyword evidence="4" id="KW-1185">Reference proteome</keyword>
<evidence type="ECO:0000313" key="3">
    <source>
        <dbReference type="EMBL" id="CAL5229543.1"/>
    </source>
</evidence>
<dbReference type="Gene3D" id="3.40.50.150">
    <property type="entry name" value="Vaccinia Virus protein VP39"/>
    <property type="match status" value="1"/>
</dbReference>
<reference evidence="3 4" key="1">
    <citation type="submission" date="2024-06" db="EMBL/GenBank/DDBJ databases">
        <authorList>
            <person name="Kraege A."/>
            <person name="Thomma B."/>
        </authorList>
    </citation>
    <scope>NUCLEOTIDE SEQUENCE [LARGE SCALE GENOMIC DNA]</scope>
</reference>
<dbReference type="InterPro" id="IPR029063">
    <property type="entry name" value="SAM-dependent_MTases_sf"/>
</dbReference>
<dbReference type="PANTHER" id="PTHR32026">
    <property type="entry name" value="METHYLTRANSFERASE-LIKE PROTEIN 24"/>
    <property type="match status" value="1"/>
</dbReference>
<feature type="signal peptide" evidence="1">
    <location>
        <begin position="1"/>
        <end position="25"/>
    </location>
</feature>